<name>A0A1G7J8Z4_9BACT</name>
<dbReference type="EMBL" id="LT629690">
    <property type="protein sequence ID" value="SDF21447.1"/>
    <property type="molecule type" value="Genomic_DNA"/>
</dbReference>
<keyword evidence="2" id="KW-1185">Reference proteome</keyword>
<sequence length="66" mass="7167">MMQGIQQRRDLSFGHNLQLDRISIPPLAAGATVEDAARQVAFGLLRELAARAGKSKAQGREERAHG</sequence>
<reference evidence="1 2" key="1">
    <citation type="submission" date="2016-10" db="EMBL/GenBank/DDBJ databases">
        <authorList>
            <person name="de Groot N.N."/>
        </authorList>
    </citation>
    <scope>NUCLEOTIDE SEQUENCE [LARGE SCALE GENOMIC DNA]</scope>
    <source>
        <strain evidence="1 2">GAS232</strain>
    </source>
</reference>
<organism evidence="1 2">
    <name type="scientific">Terriglobus roseus</name>
    <dbReference type="NCBI Taxonomy" id="392734"/>
    <lineage>
        <taxon>Bacteria</taxon>
        <taxon>Pseudomonadati</taxon>
        <taxon>Acidobacteriota</taxon>
        <taxon>Terriglobia</taxon>
        <taxon>Terriglobales</taxon>
        <taxon>Acidobacteriaceae</taxon>
        <taxon>Terriglobus</taxon>
    </lineage>
</organism>
<evidence type="ECO:0000313" key="2">
    <source>
        <dbReference type="Proteomes" id="UP000182427"/>
    </source>
</evidence>
<dbReference type="AlphaFoldDB" id="A0A1G7J8Z4"/>
<gene>
    <name evidence="1" type="ORF">SAMN05444167_1733</name>
</gene>
<protein>
    <submittedName>
        <fullName evidence="1">Uncharacterized protein</fullName>
    </submittedName>
</protein>
<accession>A0A1G7J8Z4</accession>
<proteinExistence type="predicted"/>
<evidence type="ECO:0000313" key="1">
    <source>
        <dbReference type="EMBL" id="SDF21447.1"/>
    </source>
</evidence>
<dbReference type="Proteomes" id="UP000182427">
    <property type="component" value="Chromosome I"/>
</dbReference>